<dbReference type="Proteomes" id="UP001300383">
    <property type="component" value="Unassembled WGS sequence"/>
</dbReference>
<evidence type="ECO:0000313" key="2">
    <source>
        <dbReference type="Proteomes" id="UP001300383"/>
    </source>
</evidence>
<name>A0AAP4BAT1_9FIRM</name>
<keyword evidence="2" id="KW-1185">Reference proteome</keyword>
<comment type="caution">
    <text evidence="1">The sequence shown here is derived from an EMBL/GenBank/DDBJ whole genome shotgun (WGS) entry which is preliminary data.</text>
</comment>
<dbReference type="Pfam" id="PF18988">
    <property type="entry name" value="DUF5721"/>
    <property type="match status" value="1"/>
</dbReference>
<organism evidence="1 2">
    <name type="scientific">Fusibacillus kribbianus</name>
    <dbReference type="NCBI Taxonomy" id="3044208"/>
    <lineage>
        <taxon>Bacteria</taxon>
        <taxon>Bacillati</taxon>
        <taxon>Bacillota</taxon>
        <taxon>Clostridia</taxon>
        <taxon>Lachnospirales</taxon>
        <taxon>Lachnospiraceae</taxon>
        <taxon>Fusibacillus</taxon>
    </lineage>
</organism>
<proteinExistence type="predicted"/>
<gene>
    <name evidence="1" type="ORF">QJ036_06155</name>
</gene>
<dbReference type="EMBL" id="JASGBQ010000007">
    <property type="protein sequence ID" value="MDI9242062.1"/>
    <property type="molecule type" value="Genomic_DNA"/>
</dbReference>
<reference evidence="1 2" key="1">
    <citation type="submission" date="2023-05" db="EMBL/GenBank/DDBJ databases">
        <title>[ruminococcus] sp. nov., isolated from a pig farm feces dump.</title>
        <authorList>
            <person name="Chang Y.-H."/>
        </authorList>
    </citation>
    <scope>NUCLEOTIDE SEQUENCE [LARGE SCALE GENOMIC DNA]</scope>
    <source>
        <strain evidence="1 2">YH-rum2234</strain>
    </source>
</reference>
<evidence type="ECO:0000313" key="1">
    <source>
        <dbReference type="EMBL" id="MDI9242062.1"/>
    </source>
</evidence>
<protein>
    <submittedName>
        <fullName evidence="1">DUF5721 family protein</fullName>
    </submittedName>
</protein>
<dbReference type="AlphaFoldDB" id="A0AAP4BAT1"/>
<sequence>MIALNISEKKTFTSMLFLQDTFDSFLLSQASFTTGTAISIDGALHKDYFTDSQWEAMEQHDLARWSLLKPLCFQIIKGTQLPEQFKLVFVLSRSNTEKLISGNGLAFSVDQIGGLFLNVRYEQGAITCTTGLSFTSFIMDKTLEHIWDDAVKRFFRSRKIPFEEL</sequence>
<dbReference type="RefSeq" id="WP_283230566.1">
    <property type="nucleotide sequence ID" value="NZ_JASGBQ010000007.1"/>
</dbReference>
<accession>A0AAP4BAT1</accession>
<dbReference type="InterPro" id="IPR043779">
    <property type="entry name" value="DUF5721"/>
</dbReference>